<dbReference type="RefSeq" id="WP_023065331.1">
    <property type="nucleotide sequence ID" value="NZ_AUZM01000010.1"/>
</dbReference>
<dbReference type="PATRIC" id="fig|1348334.3.peg.1498"/>
<comment type="caution">
    <text evidence="1">The sequence shown here is derived from an EMBL/GenBank/DDBJ whole genome shotgun (WGS) entry which is preliminary data.</text>
</comment>
<keyword evidence="2" id="KW-1185">Reference proteome</keyword>
<dbReference type="AlphaFoldDB" id="U7QKV4"/>
<protein>
    <submittedName>
        <fullName evidence="1">Uncharacterized protein</fullName>
    </submittedName>
</protein>
<sequence>MFKLSSSGAVISPVTVLQGDRWIVYRRLQELMIPCWCPEDGLLWVEIQHSNHAILLRSVIQQFMASRPQLVDWLERCWETDISPQGVQNYEFHGELER</sequence>
<dbReference type="EMBL" id="AUZM01000010">
    <property type="protein sequence ID" value="ERT08508.1"/>
    <property type="molecule type" value="Genomic_DNA"/>
</dbReference>
<organism evidence="1 2">
    <name type="scientific">Lyngbya aestuarii BL J</name>
    <dbReference type="NCBI Taxonomy" id="1348334"/>
    <lineage>
        <taxon>Bacteria</taxon>
        <taxon>Bacillati</taxon>
        <taxon>Cyanobacteriota</taxon>
        <taxon>Cyanophyceae</taxon>
        <taxon>Oscillatoriophycideae</taxon>
        <taxon>Oscillatoriales</taxon>
        <taxon>Microcoleaceae</taxon>
        <taxon>Lyngbya</taxon>
    </lineage>
</organism>
<dbReference type="NCBIfam" id="NF045598">
    <property type="entry name" value="asr1405_asl0597"/>
    <property type="match status" value="1"/>
</dbReference>
<proteinExistence type="predicted"/>
<dbReference type="Proteomes" id="UP000017127">
    <property type="component" value="Unassembled WGS sequence"/>
</dbReference>
<dbReference type="InterPro" id="IPR054637">
    <property type="entry name" value="Asr1405_Asl0597-like"/>
</dbReference>
<reference evidence="1 2" key="1">
    <citation type="journal article" date="2013" name="Front. Microbiol.">
        <title>Comparative genomic analyses of the cyanobacterium, Lyngbya aestuarii BL J, a powerful hydrogen producer.</title>
        <authorList>
            <person name="Kothari A."/>
            <person name="Vaughn M."/>
            <person name="Garcia-Pichel F."/>
        </authorList>
    </citation>
    <scope>NUCLEOTIDE SEQUENCE [LARGE SCALE GENOMIC DNA]</scope>
    <source>
        <strain evidence="1 2">BL J</strain>
    </source>
</reference>
<accession>U7QKV4</accession>
<evidence type="ECO:0000313" key="2">
    <source>
        <dbReference type="Proteomes" id="UP000017127"/>
    </source>
</evidence>
<name>U7QKV4_9CYAN</name>
<gene>
    <name evidence="1" type="ORF">M595_1534</name>
</gene>
<dbReference type="OrthoDB" id="515027at2"/>
<evidence type="ECO:0000313" key="1">
    <source>
        <dbReference type="EMBL" id="ERT08508.1"/>
    </source>
</evidence>